<dbReference type="PROSITE" id="PS51217">
    <property type="entry name" value="UVRD_HELICASE_CTER"/>
    <property type="match status" value="1"/>
</dbReference>
<dbReference type="RefSeq" id="WP_302038704.1">
    <property type="nucleotide sequence ID" value="NZ_JAUKPO010000009.1"/>
</dbReference>
<keyword evidence="13" id="KW-1185">Reference proteome</keyword>
<sequence length="1108" mass="127361">MQYPFKIYASSAGSGKTYTLTKEYLKLALQTDNTAYFKQILAITFTNDAANEMKERILLALKGFADEAALPENKRAANVLLLQTVVEELNQHSNQEKVTAGILRKRAAKVFRNIIHDYSDFAVSTIDSFVNRLVGAFTEELNIPFNYEVDMEAAELLDNAVDRLLERVGEEEETLLSELMEGYALEKAEDGKSWNNLSGDLANFGLHLLNEKVFKAVNKLQTLSLKDFKEINKQLIESRELLKGQVASLADEALELIASNGLDNKSFVGGMNGIFGYFDKINADVESRIIWEPTDAFKNGIENADWAPKAIKEPQRKVVNAISETLLTYYKTIEKLKGEYMLMQAIGRHFYKLSVIHEINKEVAQIKQEKNVVHISDFNKAIINIVLQEPVPFIYERLGEKYNHILIDEFQDTSVLQWNNLLPLVENSVAKGHFNMLVGDAKQAIYGWRGGEMEQIVFLTQKRFRELVARHDQAELLKLRYETFEHSLLAEQLNTNYRSAKEIITFNNELFRLLVELYKEERALLADVYDAYFEQQTPANPKTGGHIEVRFIERTEEGIIPLTVSALSPYQRFTLEAIWNIIQDALAAGYEYRDIAILNRSNTSGKLVATFLKENNIEVISQDSLVLQSAPSIQLLIALFRVICLPDHVLYRYEALHLFHTYILQTLPDATIDEVKNVLESPSLEPLYEYLANKGYALEPYKLQQAGIYELAEKLIHLLHVFDKPRQQPYLFRFLDVVLEFSIKQSNHLADFMEYWERKKESISINTPKDWQAVTVSSIHKSKGLEYPVVIVPFADWEFSHNKNDLLWLSLENEQLDHSTLQLQSIPISMATVSPVKELGRTPLKGQFEKESEKVFIESLNTLYVALTRAADRLYLLAKKDDFERKTEKGRVTVSYLLYQYLKHRGIWETGKDAYTICEGNKNQRKGEVAAEDQDFLLNQIISTDWQEKARLSRKASTVFDLENFDQKKDLPNLVSYALCQLRYADELEKILTTLSEEGLLETAEEALFMTKVQALLQNELLQPLFSRKAMLISTKDIICKQAVNLQVPDRVVLLQHTMYIIKFTSCPPEEKDKRLLNRYGRFLHEMGYTAVEKLIVCTDADFIERWS</sequence>
<evidence type="ECO:0000256" key="2">
    <source>
        <dbReference type="ARBA" id="ARBA00022801"/>
    </source>
</evidence>
<keyword evidence="2 9" id="KW-0378">Hydrolase</keyword>
<protein>
    <recommendedName>
        <fullName evidence="7">DNA 3'-5' helicase</fullName>
        <ecNumber evidence="7">5.6.2.4</ecNumber>
    </recommendedName>
</protein>
<dbReference type="InterPro" id="IPR014017">
    <property type="entry name" value="DNA_helicase_UvrD-like_C"/>
</dbReference>
<evidence type="ECO:0000259" key="11">
    <source>
        <dbReference type="PROSITE" id="PS51217"/>
    </source>
</evidence>
<dbReference type="Gene3D" id="1.10.3170.10">
    <property type="entry name" value="Recbcd, chain B, domain 2"/>
    <property type="match status" value="1"/>
</dbReference>
<comment type="caution">
    <text evidence="12">The sequence shown here is derived from an EMBL/GenBank/DDBJ whole genome shotgun (WGS) entry which is preliminary data.</text>
</comment>
<evidence type="ECO:0000256" key="9">
    <source>
        <dbReference type="PROSITE-ProRule" id="PRU00560"/>
    </source>
</evidence>
<keyword evidence="3 9" id="KW-0347">Helicase</keyword>
<evidence type="ECO:0000313" key="12">
    <source>
        <dbReference type="EMBL" id="MDO1447899.1"/>
    </source>
</evidence>
<gene>
    <name evidence="12" type="ORF">Q0590_16630</name>
</gene>
<dbReference type="Pfam" id="PF00580">
    <property type="entry name" value="UvrD-helicase"/>
    <property type="match status" value="1"/>
</dbReference>
<name>A0ABT8R714_9BACT</name>
<feature type="domain" description="UvrD-like helicase ATP-binding" evidence="10">
    <location>
        <begin position="1"/>
        <end position="500"/>
    </location>
</feature>
<dbReference type="InterPro" id="IPR014016">
    <property type="entry name" value="UvrD-like_ATP-bd"/>
</dbReference>
<dbReference type="PROSITE" id="PS51198">
    <property type="entry name" value="UVRD_HELICASE_ATP_BIND"/>
    <property type="match status" value="1"/>
</dbReference>
<accession>A0ABT8R714</accession>
<evidence type="ECO:0000256" key="5">
    <source>
        <dbReference type="ARBA" id="ARBA00023235"/>
    </source>
</evidence>
<dbReference type="PANTHER" id="PTHR11070">
    <property type="entry name" value="UVRD / RECB / PCRA DNA HELICASE FAMILY MEMBER"/>
    <property type="match status" value="1"/>
</dbReference>
<evidence type="ECO:0000256" key="1">
    <source>
        <dbReference type="ARBA" id="ARBA00022741"/>
    </source>
</evidence>
<evidence type="ECO:0000256" key="4">
    <source>
        <dbReference type="ARBA" id="ARBA00022840"/>
    </source>
</evidence>
<proteinExistence type="predicted"/>
<comment type="catalytic activity">
    <reaction evidence="8">
        <text>ATP + H2O = ADP + phosphate + H(+)</text>
        <dbReference type="Rhea" id="RHEA:13065"/>
        <dbReference type="ChEBI" id="CHEBI:15377"/>
        <dbReference type="ChEBI" id="CHEBI:15378"/>
        <dbReference type="ChEBI" id="CHEBI:30616"/>
        <dbReference type="ChEBI" id="CHEBI:43474"/>
        <dbReference type="ChEBI" id="CHEBI:456216"/>
        <dbReference type="EC" id="5.6.2.4"/>
    </reaction>
</comment>
<dbReference type="EC" id="5.6.2.4" evidence="7"/>
<reference evidence="12" key="1">
    <citation type="submission" date="2023-07" db="EMBL/GenBank/DDBJ databases">
        <title>The genome sequence of Rhodocytophaga aerolata KACC 12507.</title>
        <authorList>
            <person name="Zhang X."/>
        </authorList>
    </citation>
    <scope>NUCLEOTIDE SEQUENCE</scope>
    <source>
        <strain evidence="12">KACC 12507</strain>
    </source>
</reference>
<evidence type="ECO:0000256" key="7">
    <source>
        <dbReference type="ARBA" id="ARBA00034808"/>
    </source>
</evidence>
<dbReference type="SUPFAM" id="SSF52540">
    <property type="entry name" value="P-loop containing nucleoside triphosphate hydrolases"/>
    <property type="match status" value="1"/>
</dbReference>
<dbReference type="PANTHER" id="PTHR11070:SF67">
    <property type="entry name" value="DNA 3'-5' HELICASE"/>
    <property type="match status" value="1"/>
</dbReference>
<comment type="catalytic activity">
    <reaction evidence="6">
        <text>Couples ATP hydrolysis with the unwinding of duplex DNA by translocating in the 3'-5' direction.</text>
        <dbReference type="EC" id="5.6.2.4"/>
    </reaction>
</comment>
<keyword evidence="5" id="KW-0413">Isomerase</keyword>
<evidence type="ECO:0000313" key="13">
    <source>
        <dbReference type="Proteomes" id="UP001168528"/>
    </source>
</evidence>
<keyword evidence="4 9" id="KW-0067">ATP-binding</keyword>
<dbReference type="Pfam" id="PF13361">
    <property type="entry name" value="UvrD_C"/>
    <property type="match status" value="2"/>
</dbReference>
<dbReference type="Proteomes" id="UP001168528">
    <property type="component" value="Unassembled WGS sequence"/>
</dbReference>
<feature type="domain" description="UvrD-like helicase C-terminal" evidence="11">
    <location>
        <begin position="530"/>
        <end position="784"/>
    </location>
</feature>
<keyword evidence="1 9" id="KW-0547">Nucleotide-binding</keyword>
<evidence type="ECO:0000256" key="6">
    <source>
        <dbReference type="ARBA" id="ARBA00034617"/>
    </source>
</evidence>
<dbReference type="EMBL" id="JAUKPO010000009">
    <property type="protein sequence ID" value="MDO1447899.1"/>
    <property type="molecule type" value="Genomic_DNA"/>
</dbReference>
<evidence type="ECO:0000259" key="10">
    <source>
        <dbReference type="PROSITE" id="PS51198"/>
    </source>
</evidence>
<organism evidence="12 13">
    <name type="scientific">Rhodocytophaga aerolata</name>
    <dbReference type="NCBI Taxonomy" id="455078"/>
    <lineage>
        <taxon>Bacteria</taxon>
        <taxon>Pseudomonadati</taxon>
        <taxon>Bacteroidota</taxon>
        <taxon>Cytophagia</taxon>
        <taxon>Cytophagales</taxon>
        <taxon>Rhodocytophagaceae</taxon>
        <taxon>Rhodocytophaga</taxon>
    </lineage>
</organism>
<evidence type="ECO:0000256" key="3">
    <source>
        <dbReference type="ARBA" id="ARBA00022806"/>
    </source>
</evidence>
<evidence type="ECO:0000256" key="8">
    <source>
        <dbReference type="ARBA" id="ARBA00048988"/>
    </source>
</evidence>
<dbReference type="Gene3D" id="3.40.50.300">
    <property type="entry name" value="P-loop containing nucleotide triphosphate hydrolases"/>
    <property type="match status" value="3"/>
</dbReference>
<feature type="binding site" evidence="9">
    <location>
        <begin position="10"/>
        <end position="17"/>
    </location>
    <ligand>
        <name>ATP</name>
        <dbReference type="ChEBI" id="CHEBI:30616"/>
    </ligand>
</feature>
<dbReference type="InterPro" id="IPR027417">
    <property type="entry name" value="P-loop_NTPase"/>
</dbReference>
<dbReference type="InterPro" id="IPR000212">
    <property type="entry name" value="DNA_helicase_UvrD/REP"/>
</dbReference>